<evidence type="ECO:0008006" key="3">
    <source>
        <dbReference type="Google" id="ProtNLM"/>
    </source>
</evidence>
<dbReference type="EMBL" id="CDNY01000003">
    <property type="protein sequence ID" value="CEO32970.1"/>
    <property type="molecule type" value="Genomic_DNA"/>
</dbReference>
<gene>
    <name evidence="1" type="ORF">UMC4404_09501</name>
</gene>
<comment type="caution">
    <text evidence="1">The sequence shown here is derived from an EMBL/GenBank/DDBJ whole genome shotgun (WGS) entry which is preliminary data.</text>
</comment>
<name>A0A9P1L437_PARSO</name>
<evidence type="ECO:0000313" key="1">
    <source>
        <dbReference type="EMBL" id="CEO32970.1"/>
    </source>
</evidence>
<dbReference type="Proteomes" id="UP000049685">
    <property type="component" value="Unassembled WGS sequence"/>
</dbReference>
<sequence>MKRKFKIGNENLAFEMTNKTIFDIDERFDNFGTVINGVMYGQNVYNNALKVMVCSCISKRFDEEKNEKPLTIDELREKLTPDQIVEEIVNFACDLYYDYRGVKRSTENEKDKSENKEESKKK</sequence>
<evidence type="ECO:0000313" key="2">
    <source>
        <dbReference type="Proteomes" id="UP000049685"/>
    </source>
</evidence>
<reference evidence="2" key="1">
    <citation type="submission" date="2015-01" db="EMBL/GenBank/DDBJ databases">
        <authorList>
            <person name="Aslett A.Martin."/>
            <person name="De Silva Nishadi"/>
        </authorList>
    </citation>
    <scope>NUCLEOTIDE SEQUENCE [LARGE SCALE GENOMIC DNA]</scope>
    <source>
        <strain evidence="2">UMC4404</strain>
    </source>
</reference>
<protein>
    <recommendedName>
        <fullName evidence="3">Phage protein</fullName>
    </recommendedName>
</protein>
<accession>A0A9P1L437</accession>
<dbReference type="RefSeq" id="WP_057558013.1">
    <property type="nucleotide sequence ID" value="NZ_CDNY01000003.1"/>
</dbReference>
<dbReference type="AlphaFoldDB" id="A0A9P1L437"/>
<organism evidence="1 2">
    <name type="scientific">Paraclostridium sordellii</name>
    <name type="common">Clostridium sordellii</name>
    <dbReference type="NCBI Taxonomy" id="1505"/>
    <lineage>
        <taxon>Bacteria</taxon>
        <taxon>Bacillati</taxon>
        <taxon>Bacillota</taxon>
        <taxon>Clostridia</taxon>
        <taxon>Peptostreptococcales</taxon>
        <taxon>Peptostreptococcaceae</taxon>
        <taxon>Paraclostridium</taxon>
    </lineage>
</organism>
<proteinExistence type="predicted"/>